<dbReference type="AlphaFoldDB" id="V7AUI1"/>
<dbReference type="OMA" id="MAITHYC"/>
<protein>
    <submittedName>
        <fullName evidence="1">Uncharacterized protein</fullName>
    </submittedName>
</protein>
<reference evidence="2" key="1">
    <citation type="journal article" date="2014" name="Nat. Genet.">
        <title>A reference genome for common bean and genome-wide analysis of dual domestications.</title>
        <authorList>
            <person name="Schmutz J."/>
            <person name="McClean P.E."/>
            <person name="Mamidi S."/>
            <person name="Wu G.A."/>
            <person name="Cannon S.B."/>
            <person name="Grimwood J."/>
            <person name="Jenkins J."/>
            <person name="Shu S."/>
            <person name="Song Q."/>
            <person name="Chavarro C."/>
            <person name="Torres-Torres M."/>
            <person name="Geffroy V."/>
            <person name="Moghaddam S.M."/>
            <person name="Gao D."/>
            <person name="Abernathy B."/>
            <person name="Barry K."/>
            <person name="Blair M."/>
            <person name="Brick M.A."/>
            <person name="Chovatia M."/>
            <person name="Gepts P."/>
            <person name="Goodstein D.M."/>
            <person name="Gonzales M."/>
            <person name="Hellsten U."/>
            <person name="Hyten D.L."/>
            <person name="Jia G."/>
            <person name="Kelly J.D."/>
            <person name="Kudrna D."/>
            <person name="Lee R."/>
            <person name="Richard M.M."/>
            <person name="Miklas P.N."/>
            <person name="Osorno J.M."/>
            <person name="Rodrigues J."/>
            <person name="Thareau V."/>
            <person name="Urrea C.A."/>
            <person name="Wang M."/>
            <person name="Yu Y."/>
            <person name="Zhang M."/>
            <person name="Wing R.A."/>
            <person name="Cregan P.B."/>
            <person name="Rokhsar D.S."/>
            <person name="Jackson S.A."/>
        </authorList>
    </citation>
    <scope>NUCLEOTIDE SEQUENCE [LARGE SCALE GENOMIC DNA]</scope>
    <source>
        <strain evidence="2">cv. G19833</strain>
    </source>
</reference>
<evidence type="ECO:0000313" key="1">
    <source>
        <dbReference type="EMBL" id="ESW08980.1"/>
    </source>
</evidence>
<proteinExistence type="predicted"/>
<organism evidence="1 2">
    <name type="scientific">Phaseolus vulgaris</name>
    <name type="common">Kidney bean</name>
    <name type="synonym">French bean</name>
    <dbReference type="NCBI Taxonomy" id="3885"/>
    <lineage>
        <taxon>Eukaryota</taxon>
        <taxon>Viridiplantae</taxon>
        <taxon>Streptophyta</taxon>
        <taxon>Embryophyta</taxon>
        <taxon>Tracheophyta</taxon>
        <taxon>Spermatophyta</taxon>
        <taxon>Magnoliopsida</taxon>
        <taxon>eudicotyledons</taxon>
        <taxon>Gunneridae</taxon>
        <taxon>Pentapetalae</taxon>
        <taxon>rosids</taxon>
        <taxon>fabids</taxon>
        <taxon>Fabales</taxon>
        <taxon>Fabaceae</taxon>
        <taxon>Papilionoideae</taxon>
        <taxon>50 kb inversion clade</taxon>
        <taxon>NPAAA clade</taxon>
        <taxon>indigoferoid/millettioid clade</taxon>
        <taxon>Phaseoleae</taxon>
        <taxon>Phaseolus</taxon>
    </lineage>
</organism>
<name>V7AUI1_PHAVU</name>
<dbReference type="OrthoDB" id="1934748at2759"/>
<keyword evidence="2" id="KW-1185">Reference proteome</keyword>
<accession>V7AUI1</accession>
<evidence type="ECO:0000313" key="2">
    <source>
        <dbReference type="Proteomes" id="UP000000226"/>
    </source>
</evidence>
<sequence length="137" mass="15726">MVETSSSSRLHAINCVQDCDRECMFITSNGCFRELCAAHRFDELCREEQNTLKVHRKRLGKKLKKVVKAFPKRLKMCSGGAKEKEKSMRFQYDPKSYALNFDDGIQGCDGVFLDFSARYACPLGINKVYLGWDHTQT</sequence>
<gene>
    <name evidence="1" type="ORF">PHAVU_009G090600g</name>
</gene>
<dbReference type="Gramene" id="ESW08980">
    <property type="protein sequence ID" value="ESW08980"/>
    <property type="gene ID" value="PHAVU_009G090600g"/>
</dbReference>
<dbReference type="PANTHER" id="PTHR33168">
    <property type="entry name" value="STRESS INDUCED PROTEIN-RELATED"/>
    <property type="match status" value="1"/>
</dbReference>
<dbReference type="Proteomes" id="UP000000226">
    <property type="component" value="Chromosome 9"/>
</dbReference>
<dbReference type="EMBL" id="CM002296">
    <property type="protein sequence ID" value="ESW08980.1"/>
    <property type="molecule type" value="Genomic_DNA"/>
</dbReference>